<dbReference type="Proteomes" id="UP000799770">
    <property type="component" value="Unassembled WGS sequence"/>
</dbReference>
<proteinExistence type="predicted"/>
<dbReference type="EMBL" id="ML977317">
    <property type="protein sequence ID" value="KAF2118252.1"/>
    <property type="molecule type" value="Genomic_DNA"/>
</dbReference>
<protein>
    <submittedName>
        <fullName evidence="2">Uncharacterized protein</fullName>
    </submittedName>
</protein>
<sequence length="353" mass="40832">MARTTILSDPRTPVLQAETDKKRAADDEPGDVTQKKQRLDSDTTNAKIKTSKVRDCKVSMNQMIEAALAQPGSEEWNVVKRHRNRLLKANLDPEDPRNAIVERNQAESLLLSLPAEIRIFIFGFAQGGHHIHILSEDPVVDKDGYLPAAKRVLNHALGPFAVVAELKKKKLWNVAYPSNWRPFYDTVPRAKPYHTWGGTNTTERQLVVKPSGQRLSLFAATCRQIYDETKFLPYSNNEFSFQDEMTMLSWFAHRVPEQLRTMNNLFLSIEIFYRNTSLFEGTFRPFYHCAVKKIRISRLANREVYDSNIQKWVLASWATGPNVHTYEKLFTARCRKMLYSREDYTDLEVEFID</sequence>
<dbReference type="AlphaFoldDB" id="A0A6A5ZFJ1"/>
<dbReference type="PANTHER" id="PTHR38790">
    <property type="entry name" value="2EXR DOMAIN-CONTAINING PROTEIN-RELATED"/>
    <property type="match status" value="1"/>
</dbReference>
<name>A0A6A5ZFJ1_9PLEO</name>
<dbReference type="OrthoDB" id="5413827at2759"/>
<evidence type="ECO:0000313" key="2">
    <source>
        <dbReference type="EMBL" id="KAF2118252.1"/>
    </source>
</evidence>
<evidence type="ECO:0000256" key="1">
    <source>
        <dbReference type="SAM" id="MobiDB-lite"/>
    </source>
</evidence>
<reference evidence="2" key="1">
    <citation type="journal article" date="2020" name="Stud. Mycol.">
        <title>101 Dothideomycetes genomes: a test case for predicting lifestyles and emergence of pathogens.</title>
        <authorList>
            <person name="Haridas S."/>
            <person name="Albert R."/>
            <person name="Binder M."/>
            <person name="Bloem J."/>
            <person name="Labutti K."/>
            <person name="Salamov A."/>
            <person name="Andreopoulos B."/>
            <person name="Baker S."/>
            <person name="Barry K."/>
            <person name="Bills G."/>
            <person name="Bluhm B."/>
            <person name="Cannon C."/>
            <person name="Castanera R."/>
            <person name="Culley D."/>
            <person name="Daum C."/>
            <person name="Ezra D."/>
            <person name="Gonzalez J."/>
            <person name="Henrissat B."/>
            <person name="Kuo A."/>
            <person name="Liang C."/>
            <person name="Lipzen A."/>
            <person name="Lutzoni F."/>
            <person name="Magnuson J."/>
            <person name="Mondo S."/>
            <person name="Nolan M."/>
            <person name="Ohm R."/>
            <person name="Pangilinan J."/>
            <person name="Park H.-J."/>
            <person name="Ramirez L."/>
            <person name="Alfaro M."/>
            <person name="Sun H."/>
            <person name="Tritt A."/>
            <person name="Yoshinaga Y."/>
            <person name="Zwiers L.-H."/>
            <person name="Turgeon B."/>
            <person name="Goodwin S."/>
            <person name="Spatafora J."/>
            <person name="Crous P."/>
            <person name="Grigoriev I."/>
        </authorList>
    </citation>
    <scope>NUCLEOTIDE SEQUENCE</scope>
    <source>
        <strain evidence="2">CBS 627.86</strain>
    </source>
</reference>
<organism evidence="2 3">
    <name type="scientific">Lophiotrema nucula</name>
    <dbReference type="NCBI Taxonomy" id="690887"/>
    <lineage>
        <taxon>Eukaryota</taxon>
        <taxon>Fungi</taxon>
        <taxon>Dikarya</taxon>
        <taxon>Ascomycota</taxon>
        <taxon>Pezizomycotina</taxon>
        <taxon>Dothideomycetes</taxon>
        <taxon>Pleosporomycetidae</taxon>
        <taxon>Pleosporales</taxon>
        <taxon>Lophiotremataceae</taxon>
        <taxon>Lophiotrema</taxon>
    </lineage>
</organism>
<keyword evidence="3" id="KW-1185">Reference proteome</keyword>
<gene>
    <name evidence="2" type="ORF">BDV96DRAFT_569540</name>
</gene>
<accession>A0A6A5ZFJ1</accession>
<feature type="region of interest" description="Disordered" evidence="1">
    <location>
        <begin position="1"/>
        <end position="43"/>
    </location>
</feature>
<evidence type="ECO:0000313" key="3">
    <source>
        <dbReference type="Proteomes" id="UP000799770"/>
    </source>
</evidence>
<dbReference type="PANTHER" id="PTHR38790:SF4">
    <property type="entry name" value="2EXR DOMAIN-CONTAINING PROTEIN"/>
    <property type="match status" value="1"/>
</dbReference>